<feature type="non-terminal residue" evidence="1">
    <location>
        <position position="314"/>
    </location>
</feature>
<comment type="caution">
    <text evidence="1">The sequence shown here is derived from an EMBL/GenBank/DDBJ whole genome shotgun (WGS) entry which is preliminary data.</text>
</comment>
<evidence type="ECO:0000313" key="1">
    <source>
        <dbReference type="EMBL" id="GEW91278.1"/>
    </source>
</evidence>
<dbReference type="AlphaFoldDB" id="A0A699H6D4"/>
<sequence>MTNKGVCFNGRAIFDDALKTLPADMEAGEKVSLMKKAYSTLIMCLGERIEDEDHALMLLTSLSSSYENFMETFWGHLKRDCPMKKLSGSVRMGKHDQDSDSSNDEGNIYFGEALVVVENDELVELVMDSGGSYHMKHRRDFLYDFKGFDAKARNFGVQNHGDSKQVGFKQLGSKHVGFKQLGHKQVEFKKLGPRIETGVHGVNRLLNVFGLSWNYSELTVIMNLRFFSKDRPPMLAPGNYIQWKSRIKRYIDTKPNHELIHFCLTNPPYELGWKEKCVLDSKGNPTTATQKVRETCKTVTQEIRDQLNAEAKAV</sequence>
<proteinExistence type="predicted"/>
<gene>
    <name evidence="1" type="ORF">Tci_263254</name>
</gene>
<accession>A0A699H6D4</accession>
<dbReference type="EMBL" id="BKCJ010079975">
    <property type="protein sequence ID" value="GEW91278.1"/>
    <property type="molecule type" value="Genomic_DNA"/>
</dbReference>
<organism evidence="1">
    <name type="scientific">Tanacetum cinerariifolium</name>
    <name type="common">Dalmatian daisy</name>
    <name type="synonym">Chrysanthemum cinerariifolium</name>
    <dbReference type="NCBI Taxonomy" id="118510"/>
    <lineage>
        <taxon>Eukaryota</taxon>
        <taxon>Viridiplantae</taxon>
        <taxon>Streptophyta</taxon>
        <taxon>Embryophyta</taxon>
        <taxon>Tracheophyta</taxon>
        <taxon>Spermatophyta</taxon>
        <taxon>Magnoliopsida</taxon>
        <taxon>eudicotyledons</taxon>
        <taxon>Gunneridae</taxon>
        <taxon>Pentapetalae</taxon>
        <taxon>asterids</taxon>
        <taxon>campanulids</taxon>
        <taxon>Asterales</taxon>
        <taxon>Asteraceae</taxon>
        <taxon>Asteroideae</taxon>
        <taxon>Anthemideae</taxon>
        <taxon>Anthemidinae</taxon>
        <taxon>Tanacetum</taxon>
    </lineage>
</organism>
<protein>
    <submittedName>
        <fullName evidence="1">Zinc finger, CCHC-type</fullName>
    </submittedName>
</protein>
<reference evidence="1" key="1">
    <citation type="journal article" date="2019" name="Sci. Rep.">
        <title>Draft genome of Tanacetum cinerariifolium, the natural source of mosquito coil.</title>
        <authorList>
            <person name="Yamashiro T."/>
            <person name="Shiraishi A."/>
            <person name="Satake H."/>
            <person name="Nakayama K."/>
        </authorList>
    </citation>
    <scope>NUCLEOTIDE SEQUENCE</scope>
</reference>
<name>A0A699H6D4_TANCI</name>